<dbReference type="OMA" id="CTQIIVE"/>
<evidence type="ECO:0000256" key="4">
    <source>
        <dbReference type="ARBA" id="ARBA00022588"/>
    </source>
</evidence>
<accession>A0A8I6AD67</accession>
<dbReference type="InterPro" id="IPR052056">
    <property type="entry name" value="Mono-ARTD/PARP"/>
</dbReference>
<evidence type="ECO:0000256" key="11">
    <source>
        <dbReference type="ARBA" id="ARBA00023027"/>
    </source>
</evidence>
<dbReference type="RGD" id="1307534">
    <property type="gene designation" value="Parp9"/>
</dbReference>
<evidence type="ECO:0000256" key="12">
    <source>
        <dbReference type="ARBA" id="ARBA00023242"/>
    </source>
</evidence>
<evidence type="ECO:0000313" key="16">
    <source>
        <dbReference type="Ensembl" id="ENSRNOP00000090237.1"/>
    </source>
</evidence>
<comment type="similarity">
    <text evidence="13">Belongs to the ARTD/PARP family.</text>
</comment>
<proteinExistence type="evidence at protein level"/>
<dbReference type="GO" id="GO:0004857">
    <property type="term" value="F:enzyme inhibitor activity"/>
    <property type="evidence" value="ECO:0007669"/>
    <property type="project" value="Ensembl"/>
</dbReference>
<keyword evidence="4" id="KW-0399">Innate immunity</keyword>
<dbReference type="GO" id="GO:0010608">
    <property type="term" value="P:post-transcriptional regulation of gene expression"/>
    <property type="evidence" value="ECO:0007669"/>
    <property type="project" value="Ensembl"/>
</dbReference>
<evidence type="ECO:0000256" key="5">
    <source>
        <dbReference type="ARBA" id="ARBA00022676"/>
    </source>
</evidence>
<dbReference type="FunFam" id="3.40.220.10:FF:000010">
    <property type="entry name" value="Poly [ADP-ribose] polymerase"/>
    <property type="match status" value="1"/>
</dbReference>
<dbReference type="SUPFAM" id="SSF52949">
    <property type="entry name" value="Macro domain-like"/>
    <property type="match status" value="2"/>
</dbReference>
<dbReference type="PANTHER" id="PTHR14453:SF70">
    <property type="entry name" value="PROTEIN MONO-ADP-RIBOSYLTRANSFERASE PARP9"/>
    <property type="match status" value="1"/>
</dbReference>
<dbReference type="GO" id="GO:0044389">
    <property type="term" value="F:ubiquitin-like protein ligase binding"/>
    <property type="evidence" value="ECO:0000318"/>
    <property type="project" value="GO_Central"/>
</dbReference>
<dbReference type="Pfam" id="PF01661">
    <property type="entry name" value="Macro"/>
    <property type="match status" value="2"/>
</dbReference>
<dbReference type="GO" id="GO:0006302">
    <property type="term" value="P:double-strand break repair"/>
    <property type="evidence" value="ECO:0007669"/>
    <property type="project" value="Ensembl"/>
</dbReference>
<feature type="domain" description="Macro" evidence="15">
    <location>
        <begin position="377"/>
        <end position="556"/>
    </location>
</feature>
<evidence type="ECO:0000259" key="15">
    <source>
        <dbReference type="PROSITE" id="PS51154"/>
    </source>
</evidence>
<evidence type="ECO:0000313" key="17">
    <source>
        <dbReference type="Proteomes" id="UP000002494"/>
    </source>
</evidence>
<dbReference type="InterPro" id="IPR002589">
    <property type="entry name" value="Macro_dom"/>
</dbReference>
<dbReference type="PROSITE" id="PS51059">
    <property type="entry name" value="PARP_CATALYTIC"/>
    <property type="match status" value="1"/>
</dbReference>
<keyword evidence="7" id="KW-0548">Nucleotidyltransferase</keyword>
<dbReference type="GO" id="GO:0003950">
    <property type="term" value="F:NAD+ poly-ADP-ribosyltransferase activity"/>
    <property type="evidence" value="ECO:0000318"/>
    <property type="project" value="GO_Central"/>
</dbReference>
<evidence type="ECO:0000313" key="18">
    <source>
        <dbReference type="RGD" id="1307534"/>
    </source>
</evidence>
<dbReference type="GO" id="GO:0000077">
    <property type="term" value="P:DNA damage checkpoint signaling"/>
    <property type="evidence" value="ECO:0007669"/>
    <property type="project" value="Ensembl"/>
</dbReference>
<reference evidence="16" key="2">
    <citation type="submission" date="2025-08" db="UniProtKB">
        <authorList>
            <consortium name="Ensembl"/>
        </authorList>
    </citation>
    <scope>IDENTIFICATION</scope>
    <source>
        <strain evidence="16">Brown Norway</strain>
    </source>
</reference>
<dbReference type="GO" id="GO:0045893">
    <property type="term" value="P:positive regulation of DNA-templated transcription"/>
    <property type="evidence" value="ECO:0007669"/>
    <property type="project" value="Ensembl"/>
</dbReference>
<evidence type="ECO:0000256" key="13">
    <source>
        <dbReference type="ARBA" id="ARBA00024347"/>
    </source>
</evidence>
<keyword evidence="12" id="KW-0539">Nucleus</keyword>
<dbReference type="GO" id="GO:0010629">
    <property type="term" value="P:negative regulation of gene expression"/>
    <property type="evidence" value="ECO:0000318"/>
    <property type="project" value="GO_Central"/>
</dbReference>
<dbReference type="GO" id="GO:0032991">
    <property type="term" value="C:protein-containing complex"/>
    <property type="evidence" value="ECO:0007669"/>
    <property type="project" value="Ensembl"/>
</dbReference>
<keyword evidence="19" id="KW-1267">Proteomics identification</keyword>
<dbReference type="PANTHER" id="PTHR14453">
    <property type="entry name" value="PARP/ZINC FINGER CCCH TYPE DOMAIN CONTAINING PROTEIN"/>
    <property type="match status" value="1"/>
</dbReference>
<dbReference type="GO" id="GO:0045087">
    <property type="term" value="P:innate immune response"/>
    <property type="evidence" value="ECO:0007669"/>
    <property type="project" value="UniProtKB-KW"/>
</dbReference>
<dbReference type="GO" id="GO:0060335">
    <property type="term" value="P:positive regulation of type II interferon-mediated signaling pathway"/>
    <property type="evidence" value="ECO:0000318"/>
    <property type="project" value="GO_Central"/>
</dbReference>
<dbReference type="PROSITE" id="PS51154">
    <property type="entry name" value="MACRO"/>
    <property type="match status" value="2"/>
</dbReference>
<feature type="domain" description="Macro" evidence="15">
    <location>
        <begin position="173"/>
        <end position="362"/>
    </location>
</feature>
<dbReference type="AGR" id="RGD:1307534"/>
<dbReference type="GO" id="GO:0016779">
    <property type="term" value="F:nucleotidyltransferase activity"/>
    <property type="evidence" value="ECO:0007669"/>
    <property type="project" value="UniProtKB-KW"/>
</dbReference>
<dbReference type="InterPro" id="IPR012317">
    <property type="entry name" value="Poly(ADP-ribose)pol_cat_dom"/>
</dbReference>
<evidence type="ECO:0000256" key="2">
    <source>
        <dbReference type="ARBA" id="ARBA00004496"/>
    </source>
</evidence>
<dbReference type="Gene3D" id="3.40.220.10">
    <property type="entry name" value="Leucine Aminopeptidase, subunit E, domain 1"/>
    <property type="match status" value="2"/>
</dbReference>
<reference evidence="16" key="3">
    <citation type="submission" date="2025-09" db="UniProtKB">
        <authorList>
            <consortium name="Ensembl"/>
        </authorList>
    </citation>
    <scope>IDENTIFICATION</scope>
    <source>
        <strain evidence="16">Brown Norway</strain>
    </source>
</reference>
<keyword evidence="3" id="KW-0963">Cytoplasm</keyword>
<dbReference type="GO" id="GO:1900182">
    <property type="term" value="P:positive regulation of protein localization to nucleus"/>
    <property type="evidence" value="ECO:0007669"/>
    <property type="project" value="Ensembl"/>
</dbReference>
<dbReference type="SMART" id="SM00506">
    <property type="entry name" value="A1pp"/>
    <property type="match status" value="2"/>
</dbReference>
<keyword evidence="6" id="KW-0808">Transferase</keyword>
<dbReference type="GO" id="GO:0005739">
    <property type="term" value="C:mitochondrion"/>
    <property type="evidence" value="ECO:0007669"/>
    <property type="project" value="Ensembl"/>
</dbReference>
<dbReference type="GO" id="GO:0005634">
    <property type="term" value="C:nucleus"/>
    <property type="evidence" value="ECO:0000318"/>
    <property type="project" value="GO_Central"/>
</dbReference>
<dbReference type="GeneID" id="303905"/>
<dbReference type="GO" id="GO:0005829">
    <property type="term" value="C:cytosol"/>
    <property type="evidence" value="ECO:0007669"/>
    <property type="project" value="Ensembl"/>
</dbReference>
<organism evidence="16 17">
    <name type="scientific">Rattus norvegicus</name>
    <name type="common">Rat</name>
    <dbReference type="NCBI Taxonomy" id="10116"/>
    <lineage>
        <taxon>Eukaryota</taxon>
        <taxon>Metazoa</taxon>
        <taxon>Chordata</taxon>
        <taxon>Craniata</taxon>
        <taxon>Vertebrata</taxon>
        <taxon>Euteleostomi</taxon>
        <taxon>Mammalia</taxon>
        <taxon>Eutheria</taxon>
        <taxon>Euarchontoglires</taxon>
        <taxon>Glires</taxon>
        <taxon>Rodentia</taxon>
        <taxon>Myomorpha</taxon>
        <taxon>Muroidea</taxon>
        <taxon>Muridae</taxon>
        <taxon>Murinae</taxon>
        <taxon>Rattus</taxon>
    </lineage>
</organism>
<sequence length="930" mass="103115">MCARGMDSGSLTSSGDGGSGLEAMAGCVWLAWGSGVLHNQDREKARPAPETREAKFQFRFPGGPSLFPAEPPPLLLCSRPGPSPGHHLLDYRVHLETQTSINIRRPAWDVKNGLLHADDSLEHYHRWQIPIKHNIFEILKSNESQLYEVLQKKFGCICTLRYPTPAGSSSPAQKVFRRMLTPGIELSVWKDDLTRHVVDAVVNAANEDLLHGGGLAGSLVKIGGSEIQEESKKWIATHGKIPVGGFAVTRAGKLPCYLIIHAVGPRWTVMDSQTAIGLLSVAITNILDYVTKWNTCIKTVAIPALSSGIFQFPLHLCTRIIVETICLYFQDKQTVSNLREIHLVSNEGPTVESFKSSSENIFGKEPSSWESLETNPSSNVTLHIGQGLTLQIVQGCIELQTTDVIVNSGHLQDFKSGQVAQSILKRAGFEMEMELDKIKLSSDYQVVQVTKGFKLSCQYVFHVSWHYSISKDQILKNAMKSCLERCLKRDINSISFPALGTGAINLEKSIAAKIMFEEIVAFAKEHKEKTLTVKIVIFPVDVETYKVFCAEMTKRSSELNLNSDGGLLSLPWTRGEQRSSSLEDGSPAIDLMGVEVGEMCEAKEWIERLLTSKDHHIVENNHILYLGIKEHGMLSQLQTSSNVSISATVSPRTATLEVKGSQADLIEAVMKIECMLCGVQEEVAGKKERSLRSLSGWGTDQQGKLKEMEESCTFQRYPVSLTQEFLDQKKHFDKCGLCVVKVEEVDNEVLLAAFQEKKKMMEEKMPKGSGSQRLFQQVPHQFCNAVCRVGFHRLYSTHNDPVYGAGIYFTKSLKKLADKARKTSSTDRLIYVFEAEVLTGSFCQGNFSNIIPPPLSPGALDVHDSVVDSVSNPETFVIFSGVQAMPRYLWTCTQDRTFSQHPMWSQGYSSEPGMASSLQSWGRVSNGSPV</sequence>
<dbReference type="GO" id="GO:0000122">
    <property type="term" value="P:negative regulation of transcription by RNA polymerase II"/>
    <property type="evidence" value="ECO:0007669"/>
    <property type="project" value="Ensembl"/>
</dbReference>
<keyword evidence="11" id="KW-0520">NAD</keyword>
<name>A0A8I6AD67_RAT</name>
<dbReference type="GO" id="GO:0002230">
    <property type="term" value="P:positive regulation of defense response to virus by host"/>
    <property type="evidence" value="ECO:0007669"/>
    <property type="project" value="Ensembl"/>
</dbReference>
<evidence type="ECO:0000256" key="1">
    <source>
        <dbReference type="ARBA" id="ARBA00004123"/>
    </source>
</evidence>
<keyword evidence="5" id="KW-0328">Glycosyltransferase</keyword>
<dbReference type="Gene3D" id="3.90.228.10">
    <property type="match status" value="1"/>
</dbReference>
<keyword evidence="17" id="KW-1185">Reference proteome</keyword>
<feature type="domain" description="PARP catalytic" evidence="14">
    <location>
        <begin position="699"/>
        <end position="917"/>
    </location>
</feature>
<dbReference type="GO" id="GO:0005654">
    <property type="term" value="C:nucleoplasm"/>
    <property type="evidence" value="ECO:0007669"/>
    <property type="project" value="Ensembl"/>
</dbReference>
<dbReference type="AlphaFoldDB" id="A0A8I6AD67"/>
<keyword evidence="8" id="KW-0677">Repeat</keyword>
<keyword evidence="10" id="KW-0391">Immunity</keyword>
<evidence type="ECO:0000256" key="9">
    <source>
        <dbReference type="ARBA" id="ARBA00022765"/>
    </source>
</evidence>
<dbReference type="GO" id="GO:0140802">
    <property type="term" value="F:NAD+-protein-C-terminal glycine ADP-ribosyltransferase activity"/>
    <property type="evidence" value="ECO:0007669"/>
    <property type="project" value="Ensembl"/>
</dbReference>
<dbReference type="GO" id="GO:0072570">
    <property type="term" value="F:ADP-D-ribose binding"/>
    <property type="evidence" value="ECO:0007669"/>
    <property type="project" value="Ensembl"/>
</dbReference>
<dbReference type="InterPro" id="IPR043472">
    <property type="entry name" value="Macro_dom-like"/>
</dbReference>
<dbReference type="Ensembl" id="ENSRNOT00000116577.2">
    <property type="protein sequence ID" value="ENSRNOP00000090237.1"/>
    <property type="gene ID" value="ENSRNOG00000023463.7"/>
</dbReference>
<dbReference type="CDD" id="cd01439">
    <property type="entry name" value="TCCD_inducible_PARP_like"/>
    <property type="match status" value="1"/>
</dbReference>
<evidence type="ECO:0007829" key="19">
    <source>
        <dbReference type="PeptideAtlas" id="A0A8I6AD67"/>
    </source>
</evidence>
<reference evidence="16" key="1">
    <citation type="submission" date="2024-01" db="EMBL/GenBank/DDBJ databases">
        <title>GRCr8: a new rat reference genome assembly contstructed from accurate long reads and long range scaffolding.</title>
        <authorList>
            <person name="Doris P.A."/>
            <person name="Kalbfleisch T."/>
            <person name="Li K."/>
            <person name="Howe K."/>
            <person name="Wood J."/>
        </authorList>
    </citation>
    <scope>NUCLEOTIDE SEQUENCE [LARGE SCALE GENOMIC DNA]</scope>
    <source>
        <strain evidence="16">Brown Norway</strain>
    </source>
</reference>
<dbReference type="GO" id="GO:0097677">
    <property type="term" value="F:STAT family protein binding"/>
    <property type="evidence" value="ECO:0007669"/>
    <property type="project" value="Ensembl"/>
</dbReference>
<dbReference type="SUPFAM" id="SSF56399">
    <property type="entry name" value="ADP-ribosylation"/>
    <property type="match status" value="1"/>
</dbReference>
<evidence type="ECO:0000259" key="14">
    <source>
        <dbReference type="PROSITE" id="PS51059"/>
    </source>
</evidence>
<dbReference type="GO" id="GO:0003714">
    <property type="term" value="F:transcription corepressor activity"/>
    <property type="evidence" value="ECO:0000318"/>
    <property type="project" value="GO_Central"/>
</dbReference>
<evidence type="ECO:0000256" key="6">
    <source>
        <dbReference type="ARBA" id="ARBA00022679"/>
    </source>
</evidence>
<dbReference type="CTD" id="83666"/>
<dbReference type="GeneTree" id="ENSGT00940000158837"/>
<dbReference type="GO" id="GO:0042393">
    <property type="term" value="F:histone binding"/>
    <property type="evidence" value="ECO:0007669"/>
    <property type="project" value="Ensembl"/>
</dbReference>
<keyword evidence="9" id="KW-0013">ADP-ribosylation</keyword>
<comment type="subcellular location">
    <subcellularLocation>
        <location evidence="2">Cytoplasm</location>
    </subcellularLocation>
    <subcellularLocation>
        <location evidence="1">Nucleus</location>
    </subcellularLocation>
</comment>
<protein>
    <submittedName>
        <fullName evidence="16">Poly (ADP-ribose) polymerase family, member 9</fullName>
    </submittedName>
</protein>
<dbReference type="RefSeq" id="XP_063126587.1">
    <property type="nucleotide sequence ID" value="XM_063270517.1"/>
</dbReference>
<evidence type="ECO:0000256" key="10">
    <source>
        <dbReference type="ARBA" id="ARBA00022859"/>
    </source>
</evidence>
<dbReference type="CDD" id="cd02907">
    <property type="entry name" value="Macro_Af1521_BAL-like"/>
    <property type="match status" value="1"/>
</dbReference>
<dbReference type="Proteomes" id="UP000002494">
    <property type="component" value="Chromosome 11"/>
</dbReference>
<dbReference type="GO" id="GO:0090734">
    <property type="term" value="C:site of DNA damage"/>
    <property type="evidence" value="ECO:0007669"/>
    <property type="project" value="Ensembl"/>
</dbReference>
<evidence type="ECO:0000256" key="7">
    <source>
        <dbReference type="ARBA" id="ARBA00022695"/>
    </source>
</evidence>
<dbReference type="GO" id="GO:0005737">
    <property type="term" value="C:cytoplasm"/>
    <property type="evidence" value="ECO:0000318"/>
    <property type="project" value="GO_Central"/>
</dbReference>
<gene>
    <name evidence="16 18" type="primary">Parp9</name>
</gene>
<evidence type="ECO:0000256" key="8">
    <source>
        <dbReference type="ARBA" id="ARBA00022737"/>
    </source>
</evidence>
<evidence type="ECO:0000256" key="3">
    <source>
        <dbReference type="ARBA" id="ARBA00022490"/>
    </source>
</evidence>